<sequence>MPMSVGSRERKEFAGLPIYAHAGDSDGWIYVISNGSRLDLKMWALTLDEPAFSADGTFVCGTVEKTPTCYLATVKYGIISISSPGSNFDSSELPAFTSEFAQGLK</sequence>
<dbReference type="AlphaFoldDB" id="A0A4Q2EFU3"/>
<name>A0A4Q2EFU3_9ACTN</name>
<dbReference type="RefSeq" id="WP_129458920.1">
    <property type="nucleotide sequence ID" value="NZ_PPCV01000005.1"/>
</dbReference>
<accession>A0A4Q2EFU3</accession>
<dbReference type="EMBL" id="PPCV01000005">
    <property type="protein sequence ID" value="RXW32181.1"/>
    <property type="molecule type" value="Genomic_DNA"/>
</dbReference>
<evidence type="ECO:0000313" key="1">
    <source>
        <dbReference type="EMBL" id="RXW32181.1"/>
    </source>
</evidence>
<proteinExistence type="predicted"/>
<reference evidence="1 2" key="1">
    <citation type="submission" date="2018-01" db="EMBL/GenBank/DDBJ databases">
        <title>Lactibacter flavus gen. nov., sp. nov., a novel bacterium of the family Propionibacteriaceae isolated from raw milk and dairy products.</title>
        <authorList>
            <person name="Wenning M."/>
            <person name="Breitenwieser F."/>
            <person name="Huptas C."/>
            <person name="von Neubeck M."/>
            <person name="Busse H.-J."/>
            <person name="Scherer S."/>
        </authorList>
    </citation>
    <scope>NUCLEOTIDE SEQUENCE [LARGE SCALE GENOMIC DNA]</scope>
    <source>
        <strain evidence="1 2">VG341</strain>
    </source>
</reference>
<dbReference type="Proteomes" id="UP000290624">
    <property type="component" value="Unassembled WGS sequence"/>
</dbReference>
<organism evidence="1 2">
    <name type="scientific">Propioniciclava flava</name>
    <dbReference type="NCBI Taxonomy" id="2072026"/>
    <lineage>
        <taxon>Bacteria</taxon>
        <taxon>Bacillati</taxon>
        <taxon>Actinomycetota</taxon>
        <taxon>Actinomycetes</taxon>
        <taxon>Propionibacteriales</taxon>
        <taxon>Propionibacteriaceae</taxon>
        <taxon>Propioniciclava</taxon>
    </lineage>
</organism>
<evidence type="ECO:0000313" key="2">
    <source>
        <dbReference type="Proteomes" id="UP000290624"/>
    </source>
</evidence>
<keyword evidence="2" id="KW-1185">Reference proteome</keyword>
<comment type="caution">
    <text evidence="1">The sequence shown here is derived from an EMBL/GenBank/DDBJ whole genome shotgun (WGS) entry which is preliminary data.</text>
</comment>
<protein>
    <submittedName>
        <fullName evidence="1">Uncharacterized protein</fullName>
    </submittedName>
</protein>
<gene>
    <name evidence="1" type="ORF">C1706_09105</name>
</gene>